<dbReference type="Proteomes" id="UP000193689">
    <property type="component" value="Unassembled WGS sequence"/>
</dbReference>
<sequence>MTDNPRKYEFSYIPGFFTDYMELGKRDPNKRVLTQPRLGILPQSYDTGSSGDEILSQWKQLERHLEYLNQKNSGGESYKVLYVIRHGYSVHNLVRSKVGKYEWNSNLALKEGGSVEGLGSLSWVDAELMKDGEAVAQTLGETWANWVKNDGIPLPSKLYTSPLRRCLDTTKLVYSAVLEGNGKTFQPIIKESLRERLTQHTCDKRHTRTWIENNYAKHGYQIEVGFEEENTLWDAAVSKEMDNPDLHVARTRKLLEELWDSSEGDLFISLTTHSYTLDTLFEVVGMGRDAFRLGEGAMIAVLVKRAPAVEKKGKESGPK</sequence>
<dbReference type="RefSeq" id="XP_040714223.1">
    <property type="nucleotide sequence ID" value="XM_040865125.1"/>
</dbReference>
<dbReference type="InParanoid" id="A0A1Y2DT08"/>
<evidence type="ECO:0000313" key="1">
    <source>
        <dbReference type="EMBL" id="ORY62387.1"/>
    </source>
</evidence>
<dbReference type="InterPro" id="IPR050275">
    <property type="entry name" value="PGM_Phosphatase"/>
</dbReference>
<dbReference type="GO" id="GO:0016791">
    <property type="term" value="F:phosphatase activity"/>
    <property type="evidence" value="ECO:0007669"/>
    <property type="project" value="TreeGrafter"/>
</dbReference>
<name>A0A1Y2DT08_9PEZI</name>
<dbReference type="EMBL" id="MCFJ01000009">
    <property type="protein sequence ID" value="ORY62387.1"/>
    <property type="molecule type" value="Genomic_DNA"/>
</dbReference>
<keyword evidence="2" id="KW-1185">Reference proteome</keyword>
<dbReference type="CDD" id="cd07067">
    <property type="entry name" value="HP_PGM_like"/>
    <property type="match status" value="1"/>
</dbReference>
<dbReference type="Pfam" id="PF00300">
    <property type="entry name" value="His_Phos_1"/>
    <property type="match status" value="1"/>
</dbReference>
<reference evidence="1 2" key="1">
    <citation type="submission" date="2016-07" db="EMBL/GenBank/DDBJ databases">
        <title>Pervasive Adenine N6-methylation of Active Genes in Fungi.</title>
        <authorList>
            <consortium name="DOE Joint Genome Institute"/>
            <person name="Mondo S.J."/>
            <person name="Dannebaum R.O."/>
            <person name="Kuo R.C."/>
            <person name="Labutti K."/>
            <person name="Haridas S."/>
            <person name="Kuo A."/>
            <person name="Salamov A."/>
            <person name="Ahrendt S.R."/>
            <person name="Lipzen A."/>
            <person name="Sullivan W."/>
            <person name="Andreopoulos W.B."/>
            <person name="Clum A."/>
            <person name="Lindquist E."/>
            <person name="Daum C."/>
            <person name="Ramamoorthy G.K."/>
            <person name="Gryganskyi A."/>
            <person name="Culley D."/>
            <person name="Magnuson J.K."/>
            <person name="James T.Y."/>
            <person name="O'Malley M.A."/>
            <person name="Stajich J.E."/>
            <person name="Spatafora J.W."/>
            <person name="Visel A."/>
            <person name="Grigoriev I.V."/>
        </authorList>
    </citation>
    <scope>NUCLEOTIDE SEQUENCE [LARGE SCALE GENOMIC DNA]</scope>
    <source>
        <strain evidence="1 2">CBS 129021</strain>
    </source>
</reference>
<accession>A0A1Y2DT08</accession>
<dbReference type="SUPFAM" id="SSF53254">
    <property type="entry name" value="Phosphoglycerate mutase-like"/>
    <property type="match status" value="1"/>
</dbReference>
<dbReference type="InterPro" id="IPR013078">
    <property type="entry name" value="His_Pase_superF_clade-1"/>
</dbReference>
<dbReference type="GO" id="GO:0005737">
    <property type="term" value="C:cytoplasm"/>
    <property type="evidence" value="ECO:0007669"/>
    <property type="project" value="TreeGrafter"/>
</dbReference>
<organism evidence="1 2">
    <name type="scientific">Pseudomassariella vexata</name>
    <dbReference type="NCBI Taxonomy" id="1141098"/>
    <lineage>
        <taxon>Eukaryota</taxon>
        <taxon>Fungi</taxon>
        <taxon>Dikarya</taxon>
        <taxon>Ascomycota</taxon>
        <taxon>Pezizomycotina</taxon>
        <taxon>Sordariomycetes</taxon>
        <taxon>Xylariomycetidae</taxon>
        <taxon>Amphisphaeriales</taxon>
        <taxon>Pseudomassariaceae</taxon>
        <taxon>Pseudomassariella</taxon>
    </lineage>
</organism>
<evidence type="ECO:0000313" key="2">
    <source>
        <dbReference type="Proteomes" id="UP000193689"/>
    </source>
</evidence>
<dbReference type="PANTHER" id="PTHR48100">
    <property type="entry name" value="BROAD-SPECIFICITY PHOSPHATASE YOR283W-RELATED"/>
    <property type="match status" value="1"/>
</dbReference>
<gene>
    <name evidence="1" type="ORF">BCR38DRAFT_517909</name>
</gene>
<dbReference type="InterPro" id="IPR029033">
    <property type="entry name" value="His_PPase_superfam"/>
</dbReference>
<dbReference type="OrthoDB" id="496981at2759"/>
<dbReference type="FunCoup" id="A0A1Y2DT08">
    <property type="interactions" value="163"/>
</dbReference>
<dbReference type="AlphaFoldDB" id="A0A1Y2DT08"/>
<dbReference type="Gene3D" id="3.40.50.1240">
    <property type="entry name" value="Phosphoglycerate mutase-like"/>
    <property type="match status" value="1"/>
</dbReference>
<protein>
    <submittedName>
        <fullName evidence="1">Histidine phosphatase superfamily</fullName>
    </submittedName>
</protein>
<dbReference type="PANTHER" id="PTHR48100:SF1">
    <property type="entry name" value="HISTIDINE PHOSPHATASE FAMILY PROTEIN-RELATED"/>
    <property type="match status" value="1"/>
</dbReference>
<proteinExistence type="predicted"/>
<dbReference type="GeneID" id="63781337"/>
<comment type="caution">
    <text evidence="1">The sequence shown here is derived from an EMBL/GenBank/DDBJ whole genome shotgun (WGS) entry which is preliminary data.</text>
</comment>